<organism evidence="1 2">
    <name type="scientific">Heterostelium pallidum (strain ATCC 26659 / Pp 5 / PN500)</name>
    <name type="common">Cellular slime mold</name>
    <name type="synonym">Polysphondylium pallidum</name>
    <dbReference type="NCBI Taxonomy" id="670386"/>
    <lineage>
        <taxon>Eukaryota</taxon>
        <taxon>Amoebozoa</taxon>
        <taxon>Evosea</taxon>
        <taxon>Eumycetozoa</taxon>
        <taxon>Dictyostelia</taxon>
        <taxon>Acytosteliales</taxon>
        <taxon>Acytosteliaceae</taxon>
        <taxon>Heterostelium</taxon>
    </lineage>
</organism>
<reference evidence="1 2" key="1">
    <citation type="journal article" date="2011" name="Genome Res.">
        <title>Phylogeny-wide analysis of social amoeba genomes highlights ancient origins for complex intercellular communication.</title>
        <authorList>
            <person name="Heidel A.J."/>
            <person name="Lawal H.M."/>
            <person name="Felder M."/>
            <person name="Schilde C."/>
            <person name="Helps N.R."/>
            <person name="Tunggal B."/>
            <person name="Rivero F."/>
            <person name="John U."/>
            <person name="Schleicher M."/>
            <person name="Eichinger L."/>
            <person name="Platzer M."/>
            <person name="Noegel A.A."/>
            <person name="Schaap P."/>
            <person name="Gloeckner G."/>
        </authorList>
    </citation>
    <scope>NUCLEOTIDE SEQUENCE [LARGE SCALE GENOMIC DNA]</scope>
    <source>
        <strain evidence="2">ATCC 26659 / Pp 5 / PN500</strain>
    </source>
</reference>
<dbReference type="InterPro" id="IPR023393">
    <property type="entry name" value="START-like_dom_sf"/>
</dbReference>
<keyword evidence="2" id="KW-1185">Reference proteome</keyword>
<name>D3B9H2_HETP5</name>
<dbReference type="GeneID" id="31360602"/>
<gene>
    <name evidence="1" type="ORF">PPL_05116</name>
</gene>
<dbReference type="SUPFAM" id="SSF55961">
    <property type="entry name" value="Bet v1-like"/>
    <property type="match status" value="1"/>
</dbReference>
<dbReference type="AlphaFoldDB" id="D3B9H2"/>
<evidence type="ECO:0000313" key="1">
    <source>
        <dbReference type="EMBL" id="EFA81884.1"/>
    </source>
</evidence>
<protein>
    <submittedName>
        <fullName evidence="1">Uncharacterized protein</fullName>
    </submittedName>
</protein>
<dbReference type="EMBL" id="ADBJ01000022">
    <property type="protein sequence ID" value="EFA81884.1"/>
    <property type="molecule type" value="Genomic_DNA"/>
</dbReference>
<dbReference type="OMA" id="NRAAYCW"/>
<dbReference type="Proteomes" id="UP000001396">
    <property type="component" value="Unassembled WGS sequence"/>
</dbReference>
<sequence>MLYYIVGSIIVGIITFYLFSPRHNSVCGLDHPANVYNRWRRLKNSFSYEQFLQQISPIENPKTYKKVLDDALKLKNQQEKHAEGIILLEKVVTTAKDLTKKKDPLGKEILDYINSIKDLKVLFNESVQYHDLMDAFFNDDGWTVDKDLLYNVEYSYRTKGRTLKSRKFIKIVDLPILNVATRCEEIELFNTWKWYQNGKIIKTETSKGTILCSIISILSRFVVLNRAAYCWKINYKLPDGSVIIAYNGANNRQSDYDLPPLPKGFAYPDIFYHAFRLIPLTPTKTILISVMESDPKIWFYTKEMFIRTAKKFGCRELKLIDEHAGVISGTPYEAKLSKSFYKGL</sequence>
<dbReference type="InParanoid" id="D3B9H2"/>
<comment type="caution">
    <text evidence="1">The sequence shown here is derived from an EMBL/GenBank/DDBJ whole genome shotgun (WGS) entry which is preliminary data.</text>
</comment>
<dbReference type="Gene3D" id="3.30.530.20">
    <property type="match status" value="1"/>
</dbReference>
<dbReference type="RefSeq" id="XP_020434001.1">
    <property type="nucleotide sequence ID" value="XM_020576012.1"/>
</dbReference>
<proteinExistence type="predicted"/>
<dbReference type="FunCoup" id="D3B9H2">
    <property type="interactions" value="169"/>
</dbReference>
<accession>D3B9H2</accession>
<evidence type="ECO:0000313" key="2">
    <source>
        <dbReference type="Proteomes" id="UP000001396"/>
    </source>
</evidence>